<gene>
    <name evidence="1" type="ORF">FHR33_009892</name>
</gene>
<protein>
    <submittedName>
        <fullName evidence="1">Mannose/fructose/N-acetylgalactosamine-specific phosphotransferase system component IIB</fullName>
    </submittedName>
</protein>
<dbReference type="EMBL" id="JACIBV010000003">
    <property type="protein sequence ID" value="MBB3733939.1"/>
    <property type="molecule type" value="Genomic_DNA"/>
</dbReference>
<organism evidence="1 2">
    <name type="scientific">Nonomuraea dietziae</name>
    <dbReference type="NCBI Taxonomy" id="65515"/>
    <lineage>
        <taxon>Bacteria</taxon>
        <taxon>Bacillati</taxon>
        <taxon>Actinomycetota</taxon>
        <taxon>Actinomycetes</taxon>
        <taxon>Streptosporangiales</taxon>
        <taxon>Streptosporangiaceae</taxon>
        <taxon>Nonomuraea</taxon>
    </lineage>
</organism>
<evidence type="ECO:0000313" key="2">
    <source>
        <dbReference type="Proteomes" id="UP000579945"/>
    </source>
</evidence>
<proteinExistence type="predicted"/>
<dbReference type="GO" id="GO:0016740">
    <property type="term" value="F:transferase activity"/>
    <property type="evidence" value="ECO:0007669"/>
    <property type="project" value="UniProtKB-KW"/>
</dbReference>
<reference evidence="1 2" key="1">
    <citation type="submission" date="2020-08" db="EMBL/GenBank/DDBJ databases">
        <title>Sequencing the genomes of 1000 actinobacteria strains.</title>
        <authorList>
            <person name="Klenk H.-P."/>
        </authorList>
    </citation>
    <scope>NUCLEOTIDE SEQUENCE [LARGE SCALE GENOMIC DNA]</scope>
    <source>
        <strain evidence="1 2">DSM 44320</strain>
    </source>
</reference>
<keyword evidence="2" id="KW-1185">Reference proteome</keyword>
<keyword evidence="1" id="KW-0808">Transferase</keyword>
<dbReference type="Proteomes" id="UP000579945">
    <property type="component" value="Unassembled WGS sequence"/>
</dbReference>
<comment type="caution">
    <text evidence="1">The sequence shown here is derived from an EMBL/GenBank/DDBJ whole genome shotgun (WGS) entry which is preliminary data.</text>
</comment>
<name>A0A7W5VLM8_9ACTN</name>
<accession>A0A7W5VLM8</accession>
<sequence>MVDEALLHGLVTVAWRKFLDAARADTSRRHRKG</sequence>
<evidence type="ECO:0000313" key="1">
    <source>
        <dbReference type="EMBL" id="MBB3733939.1"/>
    </source>
</evidence>
<dbReference type="AlphaFoldDB" id="A0A7W5VLM8"/>